<keyword evidence="2" id="KW-1185">Reference proteome</keyword>
<dbReference type="Gene3D" id="3.80.10.10">
    <property type="entry name" value="Ribonuclease Inhibitor"/>
    <property type="match status" value="1"/>
</dbReference>
<organism evidence="1 2">
    <name type="scientific">Grifola frondosa</name>
    <name type="common">Maitake</name>
    <name type="synonym">Polyporus frondosus</name>
    <dbReference type="NCBI Taxonomy" id="5627"/>
    <lineage>
        <taxon>Eukaryota</taxon>
        <taxon>Fungi</taxon>
        <taxon>Dikarya</taxon>
        <taxon>Basidiomycota</taxon>
        <taxon>Agaricomycotina</taxon>
        <taxon>Agaricomycetes</taxon>
        <taxon>Polyporales</taxon>
        <taxon>Grifolaceae</taxon>
        <taxon>Grifola</taxon>
    </lineage>
</organism>
<dbReference type="InterPro" id="IPR032675">
    <property type="entry name" value="LRR_dom_sf"/>
</dbReference>
<comment type="caution">
    <text evidence="1">The sequence shown here is derived from an EMBL/GenBank/DDBJ whole genome shotgun (WGS) entry which is preliminary data.</text>
</comment>
<name>A0A1C7MHW6_GRIFR</name>
<dbReference type="Proteomes" id="UP000092993">
    <property type="component" value="Unassembled WGS sequence"/>
</dbReference>
<protein>
    <recommendedName>
        <fullName evidence="3">F-box domain-containing protein</fullName>
    </recommendedName>
</protein>
<dbReference type="SUPFAM" id="SSF52047">
    <property type="entry name" value="RNI-like"/>
    <property type="match status" value="1"/>
</dbReference>
<evidence type="ECO:0008006" key="3">
    <source>
        <dbReference type="Google" id="ProtNLM"/>
    </source>
</evidence>
<dbReference type="EMBL" id="LUGG01000003">
    <property type="protein sequence ID" value="OBZ76422.1"/>
    <property type="molecule type" value="Genomic_DNA"/>
</dbReference>
<reference evidence="1 2" key="1">
    <citation type="submission" date="2016-03" db="EMBL/GenBank/DDBJ databases">
        <title>Whole genome sequencing of Grifola frondosa 9006-11.</title>
        <authorList>
            <person name="Min B."/>
            <person name="Park H."/>
            <person name="Kim J.-G."/>
            <person name="Cho H."/>
            <person name="Oh Y.-L."/>
            <person name="Kong W.-S."/>
            <person name="Choi I.-G."/>
        </authorList>
    </citation>
    <scope>NUCLEOTIDE SEQUENCE [LARGE SCALE GENOMIC DNA]</scope>
    <source>
        <strain evidence="1 2">9006-11</strain>
    </source>
</reference>
<evidence type="ECO:0000313" key="1">
    <source>
        <dbReference type="EMBL" id="OBZ76422.1"/>
    </source>
</evidence>
<sequence length="532" mass="60357">MWLTQSVWQYVAKRVIEPQFLCLQEQHPPSFGCHPSCAPPISCYHPLGTMSNLVSLNDNVLFMIVSYLSHRDALSLSLTTREIYPLVIMQVPATVTCRSPLEMTEAHSYMILSHIPNHARRLTHLDVSLTHTFHDPGEIAPLLADLLENAVNLKHITVGPFASLLSHEPRVGVALNALTKLENIYFHGDPSDDSLTILTHSRSKPRLLSIAVGQDEGYRRFFSSLTSFSQSLVKLKLTDLIRLPAGSPDRLANDVDLPVLPLVQLPQVQYLSLAQCRYIIPWVALAHALPNVHSLLLDRVAKYNTLPRQLWPKLRRLVLPGYAASMDIEELCPVHWLIMGYPFEHGSSEPESDHMDIVHTASPTMLSVNASKVQACLKLIHEAGPRLKFLHVDVGYIHSVRWPGDEVSDPILPPPVLCFRARLSEYFKERINAGRTSFNTEVETMLSSAYPPPHYFAISIQEDGHPDPDVWSDFDEAQWTEYRWWKITGDGLNRQATEIPQWKGERIRRYLFEADSQSIQNLDWDNIDELCL</sequence>
<dbReference type="STRING" id="5627.A0A1C7MHW6"/>
<accession>A0A1C7MHW6</accession>
<gene>
    <name evidence="1" type="ORF">A0H81_03124</name>
</gene>
<proteinExistence type="predicted"/>
<evidence type="ECO:0000313" key="2">
    <source>
        <dbReference type="Proteomes" id="UP000092993"/>
    </source>
</evidence>
<dbReference type="OrthoDB" id="2735181at2759"/>
<dbReference type="AlphaFoldDB" id="A0A1C7MHW6"/>